<keyword evidence="2" id="KW-1185">Reference proteome</keyword>
<sequence>MTGATRQKVHPTVAFFYTSFLGGGEAIVPRSDPLLDFLHPCSRSLSTAFGGELARTERKSYFCATSKLFVGIVDRFTSGAWFCSRRGEAIGAAVTIDDEWRIPCEQDLPLLRPPFVLILMLIILGEDRICPEGLTVPLNSTSCTWNFGRITIW</sequence>
<gene>
    <name evidence="1" type="ORF">KC19_9G147100</name>
</gene>
<dbReference type="Proteomes" id="UP000822688">
    <property type="component" value="Chromosome 9"/>
</dbReference>
<reference evidence="1" key="1">
    <citation type="submission" date="2020-06" db="EMBL/GenBank/DDBJ databases">
        <title>WGS assembly of Ceratodon purpureus strain R40.</title>
        <authorList>
            <person name="Carey S.B."/>
            <person name="Jenkins J."/>
            <person name="Shu S."/>
            <person name="Lovell J.T."/>
            <person name="Sreedasyam A."/>
            <person name="Maumus F."/>
            <person name="Tiley G.P."/>
            <person name="Fernandez-Pozo N."/>
            <person name="Barry K."/>
            <person name="Chen C."/>
            <person name="Wang M."/>
            <person name="Lipzen A."/>
            <person name="Daum C."/>
            <person name="Saski C.A."/>
            <person name="Payton A.C."/>
            <person name="Mcbreen J.C."/>
            <person name="Conrad R.E."/>
            <person name="Kollar L.M."/>
            <person name="Olsson S."/>
            <person name="Huttunen S."/>
            <person name="Landis J.B."/>
            <person name="Wickett N.J."/>
            <person name="Johnson M.G."/>
            <person name="Rensing S.A."/>
            <person name="Grimwood J."/>
            <person name="Schmutz J."/>
            <person name="Mcdaniel S.F."/>
        </authorList>
    </citation>
    <scope>NUCLEOTIDE SEQUENCE</scope>
    <source>
        <strain evidence="1">R40</strain>
    </source>
</reference>
<organism evidence="1 2">
    <name type="scientific">Ceratodon purpureus</name>
    <name type="common">Fire moss</name>
    <name type="synonym">Dicranum purpureum</name>
    <dbReference type="NCBI Taxonomy" id="3225"/>
    <lineage>
        <taxon>Eukaryota</taxon>
        <taxon>Viridiplantae</taxon>
        <taxon>Streptophyta</taxon>
        <taxon>Embryophyta</taxon>
        <taxon>Bryophyta</taxon>
        <taxon>Bryophytina</taxon>
        <taxon>Bryopsida</taxon>
        <taxon>Dicranidae</taxon>
        <taxon>Pseudoditrichales</taxon>
        <taxon>Ditrichaceae</taxon>
        <taxon>Ceratodon</taxon>
    </lineage>
</organism>
<comment type="caution">
    <text evidence="1">The sequence shown here is derived from an EMBL/GenBank/DDBJ whole genome shotgun (WGS) entry which is preliminary data.</text>
</comment>
<dbReference type="AlphaFoldDB" id="A0A8T0GV53"/>
<evidence type="ECO:0000313" key="2">
    <source>
        <dbReference type="Proteomes" id="UP000822688"/>
    </source>
</evidence>
<proteinExistence type="predicted"/>
<accession>A0A8T0GV53</accession>
<evidence type="ECO:0000313" key="1">
    <source>
        <dbReference type="EMBL" id="KAG0562447.1"/>
    </source>
</evidence>
<name>A0A8T0GV53_CERPU</name>
<protein>
    <submittedName>
        <fullName evidence="1">Uncharacterized protein</fullName>
    </submittedName>
</protein>
<dbReference type="EMBL" id="CM026430">
    <property type="protein sequence ID" value="KAG0562447.1"/>
    <property type="molecule type" value="Genomic_DNA"/>
</dbReference>